<dbReference type="GO" id="GO:0016491">
    <property type="term" value="F:oxidoreductase activity"/>
    <property type="evidence" value="ECO:0007669"/>
    <property type="project" value="UniProtKB-KW"/>
</dbReference>
<dbReference type="PANTHER" id="PTHR43477:SF1">
    <property type="entry name" value="DIHYDROANTICAPSIN 7-DEHYDROGENASE"/>
    <property type="match status" value="1"/>
</dbReference>
<dbReference type="InterPro" id="IPR036291">
    <property type="entry name" value="NAD(P)-bd_dom_sf"/>
</dbReference>
<organism evidence="4 5">
    <name type="scientific">Karstenula rhodostoma CBS 690.94</name>
    <dbReference type="NCBI Taxonomy" id="1392251"/>
    <lineage>
        <taxon>Eukaryota</taxon>
        <taxon>Fungi</taxon>
        <taxon>Dikarya</taxon>
        <taxon>Ascomycota</taxon>
        <taxon>Pezizomycotina</taxon>
        <taxon>Dothideomycetes</taxon>
        <taxon>Pleosporomycetidae</taxon>
        <taxon>Pleosporales</taxon>
        <taxon>Massarineae</taxon>
        <taxon>Didymosphaeriaceae</taxon>
        <taxon>Karstenula</taxon>
    </lineage>
</organism>
<dbReference type="EMBL" id="MU001514">
    <property type="protein sequence ID" value="KAF2437780.1"/>
    <property type="molecule type" value="Genomic_DNA"/>
</dbReference>
<name>A0A9P4U593_9PLEO</name>
<accession>A0A9P4U593</accession>
<dbReference type="InterPro" id="IPR057571">
    <property type="entry name" value="SDR_PhqE-like"/>
</dbReference>
<evidence type="ECO:0000256" key="2">
    <source>
        <dbReference type="ARBA" id="ARBA00022857"/>
    </source>
</evidence>
<evidence type="ECO:0000313" key="5">
    <source>
        <dbReference type="Proteomes" id="UP000799764"/>
    </source>
</evidence>
<dbReference type="InterPro" id="IPR051122">
    <property type="entry name" value="SDR_DHRS6-like"/>
</dbReference>
<dbReference type="PANTHER" id="PTHR43477">
    <property type="entry name" value="DIHYDROANTICAPSIN 7-DEHYDROGENASE"/>
    <property type="match status" value="1"/>
</dbReference>
<dbReference type="AlphaFoldDB" id="A0A9P4U593"/>
<dbReference type="CDD" id="cd05233">
    <property type="entry name" value="SDR_c"/>
    <property type="match status" value="1"/>
</dbReference>
<reference evidence="4" key="1">
    <citation type="journal article" date="2020" name="Stud. Mycol.">
        <title>101 Dothideomycetes genomes: a test case for predicting lifestyles and emergence of pathogens.</title>
        <authorList>
            <person name="Haridas S."/>
            <person name="Albert R."/>
            <person name="Binder M."/>
            <person name="Bloem J."/>
            <person name="Labutti K."/>
            <person name="Salamov A."/>
            <person name="Andreopoulos B."/>
            <person name="Baker S."/>
            <person name="Barry K."/>
            <person name="Bills G."/>
            <person name="Bluhm B."/>
            <person name="Cannon C."/>
            <person name="Castanera R."/>
            <person name="Culley D."/>
            <person name="Daum C."/>
            <person name="Ezra D."/>
            <person name="Gonzalez J."/>
            <person name="Henrissat B."/>
            <person name="Kuo A."/>
            <person name="Liang C."/>
            <person name="Lipzen A."/>
            <person name="Lutzoni F."/>
            <person name="Magnuson J."/>
            <person name="Mondo S."/>
            <person name="Nolan M."/>
            <person name="Ohm R."/>
            <person name="Pangilinan J."/>
            <person name="Park H.-J."/>
            <person name="Ramirez L."/>
            <person name="Alfaro M."/>
            <person name="Sun H."/>
            <person name="Tritt A."/>
            <person name="Yoshinaga Y."/>
            <person name="Zwiers L.-H."/>
            <person name="Turgeon B."/>
            <person name="Goodwin S."/>
            <person name="Spatafora J."/>
            <person name="Crous P."/>
            <person name="Grigoriev I."/>
        </authorList>
    </citation>
    <scope>NUCLEOTIDE SEQUENCE</scope>
    <source>
        <strain evidence="4">CBS 690.94</strain>
    </source>
</reference>
<comment type="similarity">
    <text evidence="1">Belongs to the short-chain dehydrogenases/reductases (SDR) family.</text>
</comment>
<keyword evidence="2" id="KW-0521">NADP</keyword>
<dbReference type="Pfam" id="PF23441">
    <property type="entry name" value="SDR"/>
    <property type="match status" value="1"/>
</dbReference>
<dbReference type="InterPro" id="IPR002347">
    <property type="entry name" value="SDR_fam"/>
</dbReference>
<dbReference type="PRINTS" id="PR00081">
    <property type="entry name" value="GDHRDH"/>
</dbReference>
<keyword evidence="5" id="KW-1185">Reference proteome</keyword>
<evidence type="ECO:0000313" key="4">
    <source>
        <dbReference type="EMBL" id="KAF2437780.1"/>
    </source>
</evidence>
<dbReference type="SUPFAM" id="SSF51735">
    <property type="entry name" value="NAD(P)-binding Rossmann-fold domains"/>
    <property type="match status" value="1"/>
</dbReference>
<comment type="caution">
    <text evidence="4">The sequence shown here is derived from an EMBL/GenBank/DDBJ whole genome shotgun (WGS) entry which is preliminary data.</text>
</comment>
<keyword evidence="3" id="KW-0560">Oxidoreductase</keyword>
<evidence type="ECO:0000256" key="1">
    <source>
        <dbReference type="ARBA" id="ARBA00006484"/>
    </source>
</evidence>
<dbReference type="Gene3D" id="3.40.50.720">
    <property type="entry name" value="NAD(P)-binding Rossmann-like Domain"/>
    <property type="match status" value="1"/>
</dbReference>
<gene>
    <name evidence="4" type="ORF">P171DRAFT_437405</name>
</gene>
<sequence>MTDSTKYHSKLANARVLIIGGTSGIGFGSAEITLEHAPTSTVLLSSSVQSKIDNAISRLEKSYPSAVGRVHGKTVDLSNDETMESQISELLQWATSNGTKQLDHLIFTAGDSVDIRPLAENTLAQVKRSGNVRYFAPLMFATAIAKHNFMNISTQSSFTITSGVSGVRPIPHWAVYCGYLAGLQGLTRSLALDMKPIRVNLITPGPVETEMWDGFPVEQRKVVMDSLERSTATGKVGRVEDLAESYLHCMRDANMTGSWINSDGGTLLLGPY</sequence>
<dbReference type="Proteomes" id="UP000799764">
    <property type="component" value="Unassembled WGS sequence"/>
</dbReference>
<proteinExistence type="inferred from homology"/>
<protein>
    <submittedName>
        <fullName evidence="4">NAD(P)-binding protein</fullName>
    </submittedName>
</protein>
<evidence type="ECO:0000256" key="3">
    <source>
        <dbReference type="ARBA" id="ARBA00023002"/>
    </source>
</evidence>
<dbReference type="OrthoDB" id="294295at2759"/>